<evidence type="ECO:0000313" key="2">
    <source>
        <dbReference type="Proteomes" id="UP001353858"/>
    </source>
</evidence>
<name>A0AAN7PZ14_9COLE</name>
<comment type="caution">
    <text evidence="1">The sequence shown here is derived from an EMBL/GenBank/DDBJ whole genome shotgun (WGS) entry which is preliminary data.</text>
</comment>
<proteinExistence type="predicted"/>
<accession>A0AAN7PZ14</accession>
<evidence type="ECO:0000313" key="1">
    <source>
        <dbReference type="EMBL" id="KAK4873020.1"/>
    </source>
</evidence>
<keyword evidence="2" id="KW-1185">Reference proteome</keyword>
<organism evidence="1 2">
    <name type="scientific">Aquatica leii</name>
    <dbReference type="NCBI Taxonomy" id="1421715"/>
    <lineage>
        <taxon>Eukaryota</taxon>
        <taxon>Metazoa</taxon>
        <taxon>Ecdysozoa</taxon>
        <taxon>Arthropoda</taxon>
        <taxon>Hexapoda</taxon>
        <taxon>Insecta</taxon>
        <taxon>Pterygota</taxon>
        <taxon>Neoptera</taxon>
        <taxon>Endopterygota</taxon>
        <taxon>Coleoptera</taxon>
        <taxon>Polyphaga</taxon>
        <taxon>Elateriformia</taxon>
        <taxon>Elateroidea</taxon>
        <taxon>Lampyridae</taxon>
        <taxon>Luciolinae</taxon>
        <taxon>Aquatica</taxon>
    </lineage>
</organism>
<sequence>MTTFERAKSCNASFNPHIFMHARQMSDNNKVSLNTKSKSKCQKDRMQYDDKWRDLEWKDDIECLLADADNQFFNKKEFMNSGRTGRRTVSKICDR</sequence>
<reference evidence="2" key="1">
    <citation type="submission" date="2023-01" db="EMBL/GenBank/DDBJ databases">
        <title>Key to firefly adult light organ development and bioluminescence: homeobox transcription factors regulate luciferase expression and transportation to peroxisome.</title>
        <authorList>
            <person name="Fu X."/>
        </authorList>
    </citation>
    <scope>NUCLEOTIDE SEQUENCE [LARGE SCALE GENOMIC DNA]</scope>
</reference>
<protein>
    <submittedName>
        <fullName evidence="1">Uncharacterized protein</fullName>
    </submittedName>
</protein>
<gene>
    <name evidence="1" type="ORF">RN001_015049</name>
</gene>
<dbReference type="AlphaFoldDB" id="A0AAN7PZ14"/>
<dbReference type="EMBL" id="JARPUR010000007">
    <property type="protein sequence ID" value="KAK4873020.1"/>
    <property type="molecule type" value="Genomic_DNA"/>
</dbReference>
<dbReference type="Proteomes" id="UP001353858">
    <property type="component" value="Unassembled WGS sequence"/>
</dbReference>